<dbReference type="InterPro" id="IPR036388">
    <property type="entry name" value="WH-like_DNA-bd_sf"/>
</dbReference>
<dbReference type="SMART" id="SM00347">
    <property type="entry name" value="HTH_MARR"/>
    <property type="match status" value="1"/>
</dbReference>
<evidence type="ECO:0000313" key="7">
    <source>
        <dbReference type="Proteomes" id="UP000315353"/>
    </source>
</evidence>
<organism evidence="6 7">
    <name type="scientific">Corynebacterium flavescens</name>
    <dbReference type="NCBI Taxonomy" id="28028"/>
    <lineage>
        <taxon>Bacteria</taxon>
        <taxon>Bacillati</taxon>
        <taxon>Actinomycetota</taxon>
        <taxon>Actinomycetes</taxon>
        <taxon>Mycobacteriales</taxon>
        <taxon>Corynebacteriaceae</taxon>
        <taxon>Corynebacterium</taxon>
    </lineage>
</organism>
<dbReference type="Proteomes" id="UP000315353">
    <property type="component" value="Unassembled WGS sequence"/>
</dbReference>
<dbReference type="PANTHER" id="PTHR33164">
    <property type="entry name" value="TRANSCRIPTIONAL REGULATOR, MARR FAMILY"/>
    <property type="match status" value="1"/>
</dbReference>
<gene>
    <name evidence="6" type="ORF">CFL01nite_10150</name>
</gene>
<dbReference type="PANTHER" id="PTHR33164:SF43">
    <property type="entry name" value="HTH-TYPE TRANSCRIPTIONAL REPRESSOR YETL"/>
    <property type="match status" value="1"/>
</dbReference>
<dbReference type="Pfam" id="PF01047">
    <property type="entry name" value="MarR"/>
    <property type="match status" value="1"/>
</dbReference>
<name>A0AB73B6K6_CORFL</name>
<dbReference type="InterPro" id="IPR036390">
    <property type="entry name" value="WH_DNA-bd_sf"/>
</dbReference>
<sequence>MTDANNTSNPDFTGDDADLSAQIGQLFVLLRIADRVQRREHGGRGRHGGFRGEIRSGQGRVLQILALQSPLTQKSLAYMLGVRPQSLSELVSKLEANGLVTRRRDDADRRSFLIELTEAGREAAAEIDSLSMEDPFDVLSVEERQTYADLTAKVISSLEEQFPEIRERADSWHRGGPGFGRGPHEGLHGQRHEGPHGRRRRGHHGGPHDEGRPDDVFFREYLALESQRKKLRGYFGKARRGFRGFDPFEDFGWGRGPHAA</sequence>
<evidence type="ECO:0000256" key="2">
    <source>
        <dbReference type="ARBA" id="ARBA00023125"/>
    </source>
</evidence>
<dbReference type="InterPro" id="IPR000835">
    <property type="entry name" value="HTH_MarR-typ"/>
</dbReference>
<dbReference type="Gene3D" id="1.10.10.10">
    <property type="entry name" value="Winged helix-like DNA-binding domain superfamily/Winged helix DNA-binding domain"/>
    <property type="match status" value="1"/>
</dbReference>
<protein>
    <recommendedName>
        <fullName evidence="5">HTH marR-type domain-containing protein</fullName>
    </recommendedName>
</protein>
<dbReference type="RefSeq" id="WP_075729388.1">
    <property type="nucleotide sequence ID" value="NZ_BJNB01000012.1"/>
</dbReference>
<dbReference type="SUPFAM" id="SSF46785">
    <property type="entry name" value="Winged helix' DNA-binding domain"/>
    <property type="match status" value="1"/>
</dbReference>
<dbReference type="PRINTS" id="PR00598">
    <property type="entry name" value="HTHMARR"/>
</dbReference>
<keyword evidence="3" id="KW-0804">Transcription</keyword>
<dbReference type="AlphaFoldDB" id="A0AB73B6K6"/>
<dbReference type="GeneID" id="82879837"/>
<feature type="domain" description="HTH marR-type" evidence="5">
    <location>
        <begin position="16"/>
        <end position="156"/>
    </location>
</feature>
<dbReference type="GO" id="GO:0003677">
    <property type="term" value="F:DNA binding"/>
    <property type="evidence" value="ECO:0007669"/>
    <property type="project" value="UniProtKB-KW"/>
</dbReference>
<proteinExistence type="predicted"/>
<feature type="region of interest" description="Disordered" evidence="4">
    <location>
        <begin position="170"/>
        <end position="214"/>
    </location>
</feature>
<dbReference type="InterPro" id="IPR023187">
    <property type="entry name" value="Tscrpt_reg_MarR-type_CS"/>
</dbReference>
<evidence type="ECO:0000256" key="3">
    <source>
        <dbReference type="ARBA" id="ARBA00023163"/>
    </source>
</evidence>
<dbReference type="PROSITE" id="PS50995">
    <property type="entry name" value="HTH_MARR_2"/>
    <property type="match status" value="1"/>
</dbReference>
<dbReference type="EMBL" id="BJNB01000012">
    <property type="protein sequence ID" value="GEB97520.1"/>
    <property type="molecule type" value="Genomic_DNA"/>
</dbReference>
<evidence type="ECO:0000313" key="6">
    <source>
        <dbReference type="EMBL" id="GEB97520.1"/>
    </source>
</evidence>
<keyword evidence="1" id="KW-0805">Transcription regulation</keyword>
<dbReference type="GO" id="GO:0003700">
    <property type="term" value="F:DNA-binding transcription factor activity"/>
    <property type="evidence" value="ECO:0007669"/>
    <property type="project" value="InterPro"/>
</dbReference>
<keyword evidence="2" id="KW-0238">DNA-binding</keyword>
<accession>A0AB73B6K6</accession>
<dbReference type="InterPro" id="IPR039422">
    <property type="entry name" value="MarR/SlyA-like"/>
</dbReference>
<feature type="compositionally biased region" description="Basic and acidic residues" evidence="4">
    <location>
        <begin position="182"/>
        <end position="196"/>
    </location>
</feature>
<comment type="caution">
    <text evidence="6">The sequence shown here is derived from an EMBL/GenBank/DDBJ whole genome shotgun (WGS) entry which is preliminary data.</text>
</comment>
<dbReference type="PROSITE" id="PS01117">
    <property type="entry name" value="HTH_MARR_1"/>
    <property type="match status" value="1"/>
</dbReference>
<reference evidence="6 7" key="1">
    <citation type="submission" date="2019-06" db="EMBL/GenBank/DDBJ databases">
        <title>Whole genome shotgun sequence of Corynebacterium flavescens NBRC 14136.</title>
        <authorList>
            <person name="Hosoyama A."/>
            <person name="Uohara A."/>
            <person name="Ohji S."/>
            <person name="Ichikawa N."/>
        </authorList>
    </citation>
    <scope>NUCLEOTIDE SEQUENCE [LARGE SCALE GENOMIC DNA]</scope>
    <source>
        <strain evidence="6 7">NBRC 14136</strain>
    </source>
</reference>
<evidence type="ECO:0000259" key="5">
    <source>
        <dbReference type="PROSITE" id="PS50995"/>
    </source>
</evidence>
<evidence type="ECO:0000256" key="4">
    <source>
        <dbReference type="SAM" id="MobiDB-lite"/>
    </source>
</evidence>
<dbReference type="GO" id="GO:0006950">
    <property type="term" value="P:response to stress"/>
    <property type="evidence" value="ECO:0007669"/>
    <property type="project" value="TreeGrafter"/>
</dbReference>
<evidence type="ECO:0000256" key="1">
    <source>
        <dbReference type="ARBA" id="ARBA00023015"/>
    </source>
</evidence>